<feature type="domain" description="Glucose/Sorbosone dehydrogenase" evidence="2">
    <location>
        <begin position="53"/>
        <end position="388"/>
    </location>
</feature>
<keyword evidence="1" id="KW-0732">Signal</keyword>
<dbReference type="EMBL" id="FNHP01000001">
    <property type="protein sequence ID" value="SDL98869.1"/>
    <property type="molecule type" value="Genomic_DNA"/>
</dbReference>
<sequence>MPTCSRLRFRALALCLALAGAAAVPAQDRTTLQPAPERATQPASVVEVARGLVHPWALAFLPQGRFLVTERPGRMRVVEADGRVGAPLQGLPPVAAGGQGGLLDVVTDRDFARNQRIFFCYSEPAQDGSGSGSGNGTALASARLALGEGALQGVRVLFSQQPKVASRNHFGCRIVQAPDGNLFLTLGERYSRKDDAQKLDNHLGKVVRLSPGGGAAPGNPLAGRPGALPEIWSWGHRNPQGAAWGPDGRLWIHEHGPQGGDEINRPQAGRNYGWPVITYGENYGGGPIGEGTQRAGMEQPLHAWVPSIAPSGMAFLTSDRYGDAWRGSLFVGALAARRLHRLQLDADGQVLRDEYLLEDLGERIRDVRQGPDGWLYLLTDSAQGRLLRLDPP</sequence>
<dbReference type="STRING" id="1527607.SAMN05428957_101453"/>
<dbReference type="Proteomes" id="UP000198552">
    <property type="component" value="Unassembled WGS sequence"/>
</dbReference>
<dbReference type="InterPro" id="IPR011042">
    <property type="entry name" value="6-blade_b-propeller_TolB-like"/>
</dbReference>
<keyword evidence="4" id="KW-1185">Reference proteome</keyword>
<proteinExistence type="predicted"/>
<dbReference type="PANTHER" id="PTHR19328:SF75">
    <property type="entry name" value="ALDOSE SUGAR DEHYDROGENASE YLII"/>
    <property type="match status" value="1"/>
</dbReference>
<feature type="chain" id="PRO_5011455806" evidence="1">
    <location>
        <begin position="27"/>
        <end position="392"/>
    </location>
</feature>
<dbReference type="InterPro" id="IPR011041">
    <property type="entry name" value="Quinoprot_gluc/sorb_DH_b-prop"/>
</dbReference>
<dbReference type="SUPFAM" id="SSF50952">
    <property type="entry name" value="Soluble quinoprotein glucose dehydrogenase"/>
    <property type="match status" value="1"/>
</dbReference>
<dbReference type="OrthoDB" id="9770043at2"/>
<reference evidence="4" key="1">
    <citation type="submission" date="2016-10" db="EMBL/GenBank/DDBJ databases">
        <authorList>
            <person name="Varghese N."/>
            <person name="Submissions S."/>
        </authorList>
    </citation>
    <scope>NUCLEOTIDE SEQUENCE [LARGE SCALE GENOMIC DNA]</scope>
    <source>
        <strain evidence="4">EPL6</strain>
    </source>
</reference>
<feature type="signal peptide" evidence="1">
    <location>
        <begin position="1"/>
        <end position="26"/>
    </location>
</feature>
<dbReference type="AlphaFoldDB" id="A0A1G9PJG6"/>
<protein>
    <submittedName>
        <fullName evidence="3">Glucose/arabinose dehydrogenase, beta-propeller fold</fullName>
    </submittedName>
</protein>
<dbReference type="PANTHER" id="PTHR19328">
    <property type="entry name" value="HEDGEHOG-INTERACTING PROTEIN"/>
    <property type="match status" value="1"/>
</dbReference>
<name>A0A1G9PJG6_9BURK</name>
<accession>A0A1G9PJG6</accession>
<evidence type="ECO:0000259" key="2">
    <source>
        <dbReference type="Pfam" id="PF07995"/>
    </source>
</evidence>
<dbReference type="InterPro" id="IPR012938">
    <property type="entry name" value="Glc/Sorbosone_DH"/>
</dbReference>
<evidence type="ECO:0000313" key="3">
    <source>
        <dbReference type="EMBL" id="SDL98869.1"/>
    </source>
</evidence>
<organism evidence="3 4">
    <name type="scientific">Oryzisolibacter propanilivorax</name>
    <dbReference type="NCBI Taxonomy" id="1527607"/>
    <lineage>
        <taxon>Bacteria</taxon>
        <taxon>Pseudomonadati</taxon>
        <taxon>Pseudomonadota</taxon>
        <taxon>Betaproteobacteria</taxon>
        <taxon>Burkholderiales</taxon>
        <taxon>Comamonadaceae</taxon>
        <taxon>Oryzisolibacter</taxon>
    </lineage>
</organism>
<evidence type="ECO:0000256" key="1">
    <source>
        <dbReference type="SAM" id="SignalP"/>
    </source>
</evidence>
<dbReference type="Pfam" id="PF07995">
    <property type="entry name" value="GSDH"/>
    <property type="match status" value="1"/>
</dbReference>
<evidence type="ECO:0000313" key="4">
    <source>
        <dbReference type="Proteomes" id="UP000198552"/>
    </source>
</evidence>
<gene>
    <name evidence="3" type="ORF">SAMN05428957_101453</name>
</gene>
<dbReference type="Gene3D" id="2.120.10.30">
    <property type="entry name" value="TolB, C-terminal domain"/>
    <property type="match status" value="1"/>
</dbReference>